<dbReference type="PANTHER" id="PTHR43776">
    <property type="entry name" value="TRANSPORT ATP-BINDING PROTEIN"/>
    <property type="match status" value="1"/>
</dbReference>
<dbReference type="GO" id="GO:0015833">
    <property type="term" value="P:peptide transport"/>
    <property type="evidence" value="ECO:0007669"/>
    <property type="project" value="InterPro"/>
</dbReference>
<dbReference type="Pfam" id="PF08352">
    <property type="entry name" value="oligo_HPY"/>
    <property type="match status" value="1"/>
</dbReference>
<dbReference type="Pfam" id="PF00005">
    <property type="entry name" value="ABC_tran"/>
    <property type="match status" value="1"/>
</dbReference>
<evidence type="ECO:0000256" key="3">
    <source>
        <dbReference type="ARBA" id="ARBA00022448"/>
    </source>
</evidence>
<evidence type="ECO:0000256" key="2">
    <source>
        <dbReference type="ARBA" id="ARBA00005417"/>
    </source>
</evidence>
<proteinExistence type="inferred from homology"/>
<dbReference type="Proteomes" id="UP000241447">
    <property type="component" value="Chromosome"/>
</dbReference>
<dbReference type="FunFam" id="3.40.50.300:FF:000016">
    <property type="entry name" value="Oligopeptide ABC transporter ATP-binding component"/>
    <property type="match status" value="1"/>
</dbReference>
<dbReference type="NCBIfam" id="TIGR01727">
    <property type="entry name" value="oligo_HPY"/>
    <property type="match status" value="1"/>
</dbReference>
<dbReference type="GO" id="GO:0005524">
    <property type="term" value="F:ATP binding"/>
    <property type="evidence" value="ECO:0007669"/>
    <property type="project" value="UniProtKB-KW"/>
</dbReference>
<dbReference type="InterPro" id="IPR003593">
    <property type="entry name" value="AAA+_ATPase"/>
</dbReference>
<keyword evidence="5 7" id="KW-0067">ATP-binding</keyword>
<dbReference type="GO" id="GO:0016887">
    <property type="term" value="F:ATP hydrolysis activity"/>
    <property type="evidence" value="ECO:0007669"/>
    <property type="project" value="InterPro"/>
</dbReference>
<dbReference type="AlphaFoldDB" id="A0A2R4M0Q1"/>
<dbReference type="InterPro" id="IPR027417">
    <property type="entry name" value="P-loop_NTPase"/>
</dbReference>
<dbReference type="EMBL" id="CP028475">
    <property type="protein sequence ID" value="AVW90731.1"/>
    <property type="molecule type" value="Genomic_DNA"/>
</dbReference>
<keyword evidence="3" id="KW-0813">Transport</keyword>
<protein>
    <submittedName>
        <fullName evidence="7">Peptide ABC transporter ATP-binding protein</fullName>
    </submittedName>
</protein>
<dbReference type="SUPFAM" id="SSF52540">
    <property type="entry name" value="P-loop containing nucleoside triphosphate hydrolases"/>
    <property type="match status" value="1"/>
</dbReference>
<name>A0A2R4M0Q1_9RHOB</name>
<evidence type="ECO:0000256" key="1">
    <source>
        <dbReference type="ARBA" id="ARBA00004417"/>
    </source>
</evidence>
<feature type="domain" description="ABC transporter" evidence="6">
    <location>
        <begin position="5"/>
        <end position="252"/>
    </location>
</feature>
<dbReference type="Gene3D" id="3.40.50.300">
    <property type="entry name" value="P-loop containing nucleotide triphosphate hydrolases"/>
    <property type="match status" value="1"/>
</dbReference>
<dbReference type="OrthoDB" id="9802264at2"/>
<evidence type="ECO:0000259" key="6">
    <source>
        <dbReference type="PROSITE" id="PS50893"/>
    </source>
</evidence>
<evidence type="ECO:0000313" key="8">
    <source>
        <dbReference type="Proteomes" id="UP000241447"/>
    </source>
</evidence>
<dbReference type="KEGG" id="cbak:DA792_06205"/>
<gene>
    <name evidence="7" type="ORF">DA792_06205</name>
</gene>
<dbReference type="CDD" id="cd03257">
    <property type="entry name" value="ABC_NikE_OppD_transporters"/>
    <property type="match status" value="1"/>
</dbReference>
<comment type="subcellular location">
    <subcellularLocation>
        <location evidence="1">Cell inner membrane</location>
        <topology evidence="1">Peripheral membrane protein</topology>
    </subcellularLocation>
</comment>
<evidence type="ECO:0000256" key="5">
    <source>
        <dbReference type="ARBA" id="ARBA00022840"/>
    </source>
</evidence>
<comment type="similarity">
    <text evidence="2">Belongs to the ABC transporter superfamily.</text>
</comment>
<accession>A0A2R4M0Q1</accession>
<dbReference type="PROSITE" id="PS00211">
    <property type="entry name" value="ABC_TRANSPORTER_1"/>
    <property type="match status" value="1"/>
</dbReference>
<organism evidence="7 8">
    <name type="scientific">Celeribacter baekdonensis</name>
    <dbReference type="NCBI Taxonomy" id="875171"/>
    <lineage>
        <taxon>Bacteria</taxon>
        <taxon>Pseudomonadati</taxon>
        <taxon>Pseudomonadota</taxon>
        <taxon>Alphaproteobacteria</taxon>
        <taxon>Rhodobacterales</taxon>
        <taxon>Roseobacteraceae</taxon>
        <taxon>Celeribacter</taxon>
    </lineage>
</organism>
<dbReference type="InterPro" id="IPR013563">
    <property type="entry name" value="Oligopep_ABC_C"/>
</dbReference>
<dbReference type="GO" id="GO:0005886">
    <property type="term" value="C:plasma membrane"/>
    <property type="evidence" value="ECO:0007669"/>
    <property type="project" value="UniProtKB-SubCell"/>
</dbReference>
<dbReference type="RefSeq" id="WP_107719054.1">
    <property type="nucleotide sequence ID" value="NZ_CP028475.1"/>
</dbReference>
<dbReference type="GO" id="GO:0055085">
    <property type="term" value="P:transmembrane transport"/>
    <property type="evidence" value="ECO:0007669"/>
    <property type="project" value="UniProtKB-ARBA"/>
</dbReference>
<evidence type="ECO:0000313" key="7">
    <source>
        <dbReference type="EMBL" id="AVW90731.1"/>
    </source>
</evidence>
<dbReference type="InterPro" id="IPR017871">
    <property type="entry name" value="ABC_transporter-like_CS"/>
</dbReference>
<sequence length="331" mass="35717">MTAALTLTNLSKSFPVGKRLFGRPKAMVHAVQPLDITVQTGETLGIVGESGCGKSTLAKMLVGLLPPSTGHIEIEGAALDTASAAAFGKRIQYVFQDPISSLNPRKTIRQIMDVPLRKLHRMDAAARAVRIREIFDAVNLREEFLDRYPHEFSGGQAQRIGIARALAAQARILILDEPVSALDVSVQAQVLNLLADLKQEFGLTYLFISHDLAVVEAVSDRVAVLYFGAVVEIGAARDIFANPRHPYTQLLAQSAPVVGRPIAAPEQAETELPDPLSPPTGCAFHDRCAYATDRCRVERPVLTATGGDRDIACFNPLPVSMPVSMPAPLPE</sequence>
<dbReference type="PROSITE" id="PS50893">
    <property type="entry name" value="ABC_TRANSPORTER_2"/>
    <property type="match status" value="1"/>
</dbReference>
<evidence type="ECO:0000256" key="4">
    <source>
        <dbReference type="ARBA" id="ARBA00022741"/>
    </source>
</evidence>
<dbReference type="InterPro" id="IPR003439">
    <property type="entry name" value="ABC_transporter-like_ATP-bd"/>
</dbReference>
<keyword evidence="4" id="KW-0547">Nucleotide-binding</keyword>
<reference evidence="7 8" key="1">
    <citation type="submission" date="2018-03" db="EMBL/GenBank/DDBJ databases">
        <title>The Complete Genome of Celeribacter baekdonensis strain LH4, a Thiosulfate-Oxidizing Alphaproteobacterium Isolated from Gulf of Mexico Continental Slope Sediments.</title>
        <authorList>
            <person name="Flood B.E."/>
            <person name="Bailey J.V."/>
            <person name="Leprich D."/>
        </authorList>
    </citation>
    <scope>NUCLEOTIDE SEQUENCE [LARGE SCALE GENOMIC DNA]</scope>
    <source>
        <strain evidence="7 8">LH4</strain>
    </source>
</reference>
<dbReference type="PANTHER" id="PTHR43776:SF7">
    <property type="entry name" value="D,D-DIPEPTIDE TRANSPORT ATP-BINDING PROTEIN DDPF-RELATED"/>
    <property type="match status" value="1"/>
</dbReference>
<dbReference type="SMART" id="SM00382">
    <property type="entry name" value="AAA"/>
    <property type="match status" value="1"/>
</dbReference>
<dbReference type="InterPro" id="IPR050319">
    <property type="entry name" value="ABC_transp_ATP-bind"/>
</dbReference>